<dbReference type="AlphaFoldDB" id="A0A1S9DDA8"/>
<protein>
    <recommendedName>
        <fullName evidence="8">GPI anchored protein</fullName>
    </recommendedName>
</protein>
<gene>
    <name evidence="6" type="ORF">OAory_01091090</name>
</gene>
<comment type="caution">
    <text evidence="6">The sequence shown here is derived from an EMBL/GenBank/DDBJ whole genome shotgun (WGS) entry which is preliminary data.</text>
</comment>
<evidence type="ECO:0000313" key="7">
    <source>
        <dbReference type="Proteomes" id="UP000190312"/>
    </source>
</evidence>
<feature type="transmembrane region" description="Helical" evidence="2">
    <location>
        <begin position="603"/>
        <end position="626"/>
    </location>
</feature>
<evidence type="ECO:0000256" key="2">
    <source>
        <dbReference type="SAM" id="Phobius"/>
    </source>
</evidence>
<evidence type="ECO:0008006" key="8">
    <source>
        <dbReference type="Google" id="ProtNLM"/>
    </source>
</evidence>
<dbReference type="InterPro" id="IPR054293">
    <property type="entry name" value="DUF7029"/>
</dbReference>
<dbReference type="OrthoDB" id="5382170at2759"/>
<evidence type="ECO:0000259" key="4">
    <source>
        <dbReference type="Pfam" id="PF22974"/>
    </source>
</evidence>
<dbReference type="EMBL" id="MKZY01000007">
    <property type="protein sequence ID" value="OOO06906.1"/>
    <property type="molecule type" value="Genomic_DNA"/>
</dbReference>
<dbReference type="Pfam" id="PF22974">
    <property type="entry name" value="DUF7029"/>
    <property type="match status" value="1"/>
</dbReference>
<evidence type="ECO:0000256" key="3">
    <source>
        <dbReference type="SAM" id="SignalP"/>
    </source>
</evidence>
<dbReference type="VEuPathDB" id="FungiDB:AO090011000446"/>
<dbReference type="Proteomes" id="UP000190312">
    <property type="component" value="Unassembled WGS sequence"/>
</dbReference>
<keyword evidence="2" id="KW-0812">Transmembrane</keyword>
<sequence>MDEFFFRSGTMNTFRTFGLLALLAIFSVAQGANLALDQHSQTLEFPKARRLSAASLPPSLRVREIEMVALKREASFDFIHEVPGDDTEYVFTTTLNVASQHPILALEALETDIDDMSCSDSTIQLSIDSPTRARALKQELEAVSDFVVVTSHEGCDLEGERSIHHVTKTSVDLARQVFTLEKVKCDWHDASHSTSVSFSHRHRSRIQRRTYTLHQKRQQEATSAPTTTRVVGEGSTPSISFPAVPTATTGLPSSVTKSLDKHYVNQKIFPPDTPAADMFIPQGVTVTCKNCTLQGDIEITRGSFNISGNTIKDTIAFFDDGALEITSNGLFAQVELGLSLSLSQSLASLNMSLPTIPLTPFEIPGVVAFGPIIQPDLSLSLNMVEEIGFSYGFNLSVPDNSNIKINMSEPGNSSISGFDKTKVHALEFESTSAPASLIFSVTFTPQILLGISTAKGLVSGGVGAFVNLPKVSVNATQLSHVSEKCEPVADKGNEGSSLISVLDDVFDSLTHIAPSVDIDMGVLANMEVDVADFSERVGVQAVLASTSYPLPTACLKYDAKSHTYGTPSRTPSATATSGSTKGAADSSSDSDKQSGAARLLESLGILPLSILAASVIAVGCCGYGVLDMD</sequence>
<evidence type="ECO:0000313" key="6">
    <source>
        <dbReference type="EMBL" id="OOO06906.1"/>
    </source>
</evidence>
<dbReference type="eggNOG" id="ENOG502S21P">
    <property type="taxonomic scope" value="Eukaryota"/>
</dbReference>
<evidence type="ECO:0000259" key="5">
    <source>
        <dbReference type="Pfam" id="PF23865"/>
    </source>
</evidence>
<feature type="region of interest" description="Disordered" evidence="1">
    <location>
        <begin position="212"/>
        <end position="245"/>
    </location>
</feature>
<name>A0A1S9DDA8_ASPOZ</name>
<dbReference type="InterPro" id="IPR055647">
    <property type="entry name" value="DUF7223"/>
</dbReference>
<reference evidence="6 7" key="1">
    <citation type="submission" date="2016-10" db="EMBL/GenBank/DDBJ databases">
        <title>Genome sequencing of Aspergillus oryzae BCC7051.</title>
        <authorList>
            <person name="Thammarongtham C."/>
            <person name="Vorapreeda T."/>
            <person name="Nookaew I."/>
            <person name="Srisuk T."/>
            <person name="Land M."/>
            <person name="Jeennor S."/>
            <person name="Laoteng K."/>
        </authorList>
    </citation>
    <scope>NUCLEOTIDE SEQUENCE [LARGE SCALE GENOMIC DNA]</scope>
    <source>
        <strain evidence="6 7">BCC7051</strain>
    </source>
</reference>
<feature type="region of interest" description="Disordered" evidence="1">
    <location>
        <begin position="564"/>
        <end position="591"/>
    </location>
</feature>
<dbReference type="Pfam" id="PF23865">
    <property type="entry name" value="DUF7223"/>
    <property type="match status" value="1"/>
</dbReference>
<feature type="signal peptide" evidence="3">
    <location>
        <begin position="1"/>
        <end position="31"/>
    </location>
</feature>
<keyword evidence="3" id="KW-0732">Signal</keyword>
<evidence type="ECO:0000256" key="1">
    <source>
        <dbReference type="SAM" id="MobiDB-lite"/>
    </source>
</evidence>
<keyword evidence="2" id="KW-0472">Membrane</keyword>
<keyword evidence="2" id="KW-1133">Transmembrane helix</keyword>
<proteinExistence type="predicted"/>
<feature type="compositionally biased region" description="Low complexity" evidence="1">
    <location>
        <begin position="572"/>
        <end position="591"/>
    </location>
</feature>
<feature type="domain" description="DUF7029" evidence="4">
    <location>
        <begin position="97"/>
        <end position="194"/>
    </location>
</feature>
<feature type="domain" description="DUF7223" evidence="5">
    <location>
        <begin position="284"/>
        <end position="485"/>
    </location>
</feature>
<organism evidence="6 7">
    <name type="scientific">Aspergillus oryzae</name>
    <name type="common">Yellow koji mold</name>
    <dbReference type="NCBI Taxonomy" id="5062"/>
    <lineage>
        <taxon>Eukaryota</taxon>
        <taxon>Fungi</taxon>
        <taxon>Dikarya</taxon>
        <taxon>Ascomycota</taxon>
        <taxon>Pezizomycotina</taxon>
        <taxon>Eurotiomycetes</taxon>
        <taxon>Eurotiomycetidae</taxon>
        <taxon>Eurotiales</taxon>
        <taxon>Aspergillaceae</taxon>
        <taxon>Aspergillus</taxon>
        <taxon>Aspergillus subgen. Circumdati</taxon>
    </lineage>
</organism>
<feature type="chain" id="PRO_5010561292" description="GPI anchored protein" evidence="3">
    <location>
        <begin position="32"/>
        <end position="629"/>
    </location>
</feature>
<feature type="compositionally biased region" description="Polar residues" evidence="1">
    <location>
        <begin position="220"/>
        <end position="239"/>
    </location>
</feature>
<accession>A0A1S9DDA8</accession>